<dbReference type="PANTHER" id="PTHR30265:SF4">
    <property type="entry name" value="KOW MOTIF FAMILY PROTEIN, EXPRESSED"/>
    <property type="match status" value="1"/>
</dbReference>
<keyword evidence="6" id="KW-1185">Reference proteome</keyword>
<dbReference type="InterPro" id="IPR043425">
    <property type="entry name" value="NusG-like"/>
</dbReference>
<dbReference type="NCBIfam" id="NF033644">
    <property type="entry name" value="antiterm_UpxY"/>
    <property type="match status" value="1"/>
</dbReference>
<evidence type="ECO:0000256" key="3">
    <source>
        <dbReference type="ARBA" id="ARBA00023163"/>
    </source>
</evidence>
<sequence length="173" mass="19754">MNESQKSWYAVYTLSRSEKKLAKELSKKGIPNYLPIIPERKQWSDRIQIVETPVFSSYVFVRIDIRNEKLKVLETSGAHHFVSVSGTPHPIPDDDIDNIKIFVTEYPDKIKIEREEMMLPGKPVLITGGPFKGKRALVERKGNKSLIYVSISGIQTLISLELDHEMLEIGEES</sequence>
<dbReference type="OrthoDB" id="9790639at2"/>
<dbReference type="Gene3D" id="3.30.70.940">
    <property type="entry name" value="NusG, N-terminal domain"/>
    <property type="match status" value="1"/>
</dbReference>
<dbReference type="SUPFAM" id="SSF82679">
    <property type="entry name" value="N-utilization substance G protein NusG, N-terminal domain"/>
    <property type="match status" value="1"/>
</dbReference>
<dbReference type="RefSeq" id="WP_135584676.1">
    <property type="nucleotide sequence ID" value="NZ_RQEP01000005.1"/>
</dbReference>
<dbReference type="SMART" id="SM00738">
    <property type="entry name" value="NGN"/>
    <property type="match status" value="1"/>
</dbReference>
<comment type="caution">
    <text evidence="5">The sequence shown here is derived from an EMBL/GenBank/DDBJ whole genome shotgun (WGS) entry which is preliminary data.</text>
</comment>
<protein>
    <submittedName>
        <fullName evidence="5">UpxY family transcription antiterminator</fullName>
    </submittedName>
</protein>
<dbReference type="EMBL" id="RQEP01000005">
    <property type="protein sequence ID" value="TGK07131.1"/>
    <property type="molecule type" value="Genomic_DNA"/>
</dbReference>
<dbReference type="InterPro" id="IPR036735">
    <property type="entry name" value="NGN_dom_sf"/>
</dbReference>
<dbReference type="GO" id="GO:0031564">
    <property type="term" value="P:transcription antitermination"/>
    <property type="evidence" value="ECO:0007669"/>
    <property type="project" value="UniProtKB-KW"/>
</dbReference>
<dbReference type="Proteomes" id="UP000297453">
    <property type="component" value="Unassembled WGS sequence"/>
</dbReference>
<evidence type="ECO:0000259" key="4">
    <source>
        <dbReference type="SMART" id="SM00738"/>
    </source>
</evidence>
<dbReference type="AlphaFoldDB" id="A0A4R9G6R8"/>
<evidence type="ECO:0000313" key="6">
    <source>
        <dbReference type="Proteomes" id="UP000297453"/>
    </source>
</evidence>
<keyword evidence="3" id="KW-0804">Transcription</keyword>
<accession>A0A4R9G6R8</accession>
<feature type="domain" description="NusG-like N-terminal" evidence="4">
    <location>
        <begin position="5"/>
        <end position="103"/>
    </location>
</feature>
<dbReference type="PANTHER" id="PTHR30265">
    <property type="entry name" value="RHO-INTERACTING TRANSCRIPTION TERMINATION FACTOR NUSG"/>
    <property type="match status" value="1"/>
</dbReference>
<proteinExistence type="predicted"/>
<organism evidence="5 6">
    <name type="scientific">Leptospira semungkisensis</name>
    <dbReference type="NCBI Taxonomy" id="2484985"/>
    <lineage>
        <taxon>Bacteria</taxon>
        <taxon>Pseudomonadati</taxon>
        <taxon>Spirochaetota</taxon>
        <taxon>Spirochaetia</taxon>
        <taxon>Leptospirales</taxon>
        <taxon>Leptospiraceae</taxon>
        <taxon>Leptospira</taxon>
    </lineage>
</organism>
<keyword evidence="1" id="KW-0889">Transcription antitermination</keyword>
<dbReference type="InterPro" id="IPR006645">
    <property type="entry name" value="NGN-like_dom"/>
</dbReference>
<evidence type="ECO:0000256" key="2">
    <source>
        <dbReference type="ARBA" id="ARBA00023015"/>
    </source>
</evidence>
<gene>
    <name evidence="5" type="ORF">EHO59_03205</name>
</gene>
<dbReference type="GO" id="GO:0006354">
    <property type="term" value="P:DNA-templated transcription elongation"/>
    <property type="evidence" value="ECO:0007669"/>
    <property type="project" value="InterPro"/>
</dbReference>
<dbReference type="Pfam" id="PF02357">
    <property type="entry name" value="NusG"/>
    <property type="match status" value="1"/>
</dbReference>
<keyword evidence="2" id="KW-0805">Transcription regulation</keyword>
<name>A0A4R9G6R8_9LEPT</name>
<evidence type="ECO:0000313" key="5">
    <source>
        <dbReference type="EMBL" id="TGK07131.1"/>
    </source>
</evidence>
<evidence type="ECO:0000256" key="1">
    <source>
        <dbReference type="ARBA" id="ARBA00022814"/>
    </source>
</evidence>
<reference evidence="5" key="1">
    <citation type="journal article" date="2019" name="PLoS Negl. Trop. Dis.">
        <title>Revisiting the worldwide diversity of Leptospira species in the environment.</title>
        <authorList>
            <person name="Vincent A.T."/>
            <person name="Schiettekatte O."/>
            <person name="Bourhy P."/>
            <person name="Veyrier F.J."/>
            <person name="Picardeau M."/>
        </authorList>
    </citation>
    <scope>NUCLEOTIDE SEQUENCE [LARGE SCALE GENOMIC DNA]</scope>
    <source>
        <strain evidence="5">SSS9</strain>
    </source>
</reference>